<dbReference type="OrthoDB" id="1444221at2"/>
<comment type="caution">
    <text evidence="1">The sequence shown here is derived from an EMBL/GenBank/DDBJ whole genome shotgun (WGS) entry which is preliminary data.</text>
</comment>
<dbReference type="EMBL" id="QXFI01000018">
    <property type="protein sequence ID" value="RIV45440.1"/>
    <property type="molecule type" value="Genomic_DNA"/>
</dbReference>
<name>A0A3A1NK57_9FLAO</name>
<gene>
    <name evidence="1" type="ORF">D2V05_07705</name>
    <name evidence="2" type="ORF">FQ017_07635</name>
</gene>
<evidence type="ECO:0000313" key="2">
    <source>
        <dbReference type="EMBL" id="TXJ96918.1"/>
    </source>
</evidence>
<dbReference type="Proteomes" id="UP000266691">
    <property type="component" value="Unassembled WGS sequence"/>
</dbReference>
<dbReference type="EMBL" id="VNWK01000018">
    <property type="protein sequence ID" value="TXJ96918.1"/>
    <property type="molecule type" value="Genomic_DNA"/>
</dbReference>
<organism evidence="1 3">
    <name type="scientific">Flagellimonas pelagia</name>
    <dbReference type="NCBI Taxonomy" id="2306998"/>
    <lineage>
        <taxon>Bacteria</taxon>
        <taxon>Pseudomonadati</taxon>
        <taxon>Bacteroidota</taxon>
        <taxon>Flavobacteriia</taxon>
        <taxon>Flavobacteriales</taxon>
        <taxon>Flavobacteriaceae</taxon>
        <taxon>Flagellimonas</taxon>
    </lineage>
</organism>
<keyword evidence="4" id="KW-1185">Reference proteome</keyword>
<protein>
    <submittedName>
        <fullName evidence="1">Uncharacterized protein</fullName>
    </submittedName>
</protein>
<proteinExistence type="predicted"/>
<dbReference type="AlphaFoldDB" id="A0A3A1NK57"/>
<evidence type="ECO:0000313" key="4">
    <source>
        <dbReference type="Proteomes" id="UP000321621"/>
    </source>
</evidence>
<reference evidence="2 4" key="2">
    <citation type="submission" date="2019-07" db="EMBL/GenBank/DDBJ databases">
        <title>Draft genome of two Muricauda strains isolated from deep sea.</title>
        <authorList>
            <person name="Sun C."/>
        </authorList>
    </citation>
    <scope>NUCLEOTIDE SEQUENCE [LARGE SCALE GENOMIC DNA]</scope>
    <source>
        <strain evidence="2 4">72</strain>
    </source>
</reference>
<reference evidence="1 3" key="1">
    <citation type="submission" date="2018-08" db="EMBL/GenBank/DDBJ databases">
        <title>Proposal of Muricauda 72 sp.nov. and Muricauda NH166 sp.nov., isolated from seawater.</title>
        <authorList>
            <person name="Cheng H."/>
            <person name="Wu Y.-H."/>
            <person name="Guo L.-L."/>
            <person name="Xu X.-W."/>
        </authorList>
    </citation>
    <scope>NUCLEOTIDE SEQUENCE [LARGE SCALE GENOMIC DNA]</scope>
    <source>
        <strain evidence="1 3">72</strain>
    </source>
</reference>
<evidence type="ECO:0000313" key="1">
    <source>
        <dbReference type="EMBL" id="RIV45440.1"/>
    </source>
</evidence>
<dbReference type="Proteomes" id="UP000321621">
    <property type="component" value="Unassembled WGS sequence"/>
</dbReference>
<accession>A0A3A1NK57</accession>
<sequence length="103" mass="11776">MEKYGKDKNNEPNQEPPLLYADGAEYLEINKGAVAFYKLIQTMGFEGFNGYLAEWVNGNLDNPTLFNDFCQKAVTHIKSSEKREIRALFETNEPYTNNTTNSN</sequence>
<evidence type="ECO:0000313" key="3">
    <source>
        <dbReference type="Proteomes" id="UP000266691"/>
    </source>
</evidence>
<dbReference type="RefSeq" id="WP_036379395.1">
    <property type="nucleotide sequence ID" value="NZ_QXFI01000018.1"/>
</dbReference>